<keyword evidence="3" id="KW-0808">Transferase</keyword>
<feature type="transmembrane region" description="Helical" evidence="1">
    <location>
        <begin position="309"/>
        <end position="329"/>
    </location>
</feature>
<dbReference type="RefSeq" id="WP_114209551.1">
    <property type="nucleotide sequence ID" value="NZ_CP030840.1"/>
</dbReference>
<feature type="domain" description="Glycosyltransferase 2-like" evidence="2">
    <location>
        <begin position="19"/>
        <end position="151"/>
    </location>
</feature>
<keyword evidence="1" id="KW-1133">Transmembrane helix</keyword>
<evidence type="ECO:0000313" key="4">
    <source>
        <dbReference type="Proteomes" id="UP000253606"/>
    </source>
</evidence>
<dbReference type="CDD" id="cd00761">
    <property type="entry name" value="Glyco_tranf_GTA_type"/>
    <property type="match status" value="1"/>
</dbReference>
<evidence type="ECO:0000256" key="1">
    <source>
        <dbReference type="SAM" id="Phobius"/>
    </source>
</evidence>
<name>A0A2Z5G7T1_9BACT</name>
<keyword evidence="4" id="KW-1185">Reference proteome</keyword>
<gene>
    <name evidence="3" type="ORF">ACPOL_5619</name>
</gene>
<keyword evidence="1" id="KW-0812">Transmembrane</keyword>
<dbReference type="EMBL" id="CP030840">
    <property type="protein sequence ID" value="AXC14867.1"/>
    <property type="molecule type" value="Genomic_DNA"/>
</dbReference>
<dbReference type="SUPFAM" id="SSF53448">
    <property type="entry name" value="Nucleotide-diphospho-sugar transferases"/>
    <property type="match status" value="1"/>
</dbReference>
<proteinExistence type="predicted"/>
<reference evidence="3 4" key="1">
    <citation type="journal article" date="2018" name="Front. Microbiol.">
        <title>Hydrolytic Capabilities as a Key to Environmental Success: Chitinolytic and Cellulolytic Acidobacteria From Acidic Sub-arctic Soils and Boreal Peatlands.</title>
        <authorList>
            <person name="Belova S.E."/>
            <person name="Ravin N.V."/>
            <person name="Pankratov T.A."/>
            <person name="Rakitin A.L."/>
            <person name="Ivanova A.A."/>
            <person name="Beletsky A.V."/>
            <person name="Mardanov A.V."/>
            <person name="Sinninghe Damste J.S."/>
            <person name="Dedysh S.N."/>
        </authorList>
    </citation>
    <scope>NUCLEOTIDE SEQUENCE [LARGE SCALE GENOMIC DNA]</scope>
    <source>
        <strain evidence="3 4">SBC82</strain>
    </source>
</reference>
<dbReference type="InterPro" id="IPR001173">
    <property type="entry name" value="Glyco_trans_2-like"/>
</dbReference>
<dbReference type="InterPro" id="IPR029044">
    <property type="entry name" value="Nucleotide-diphossugar_trans"/>
</dbReference>
<organism evidence="3 4">
    <name type="scientific">Acidisarcina polymorpha</name>
    <dbReference type="NCBI Taxonomy" id="2211140"/>
    <lineage>
        <taxon>Bacteria</taxon>
        <taxon>Pseudomonadati</taxon>
        <taxon>Acidobacteriota</taxon>
        <taxon>Terriglobia</taxon>
        <taxon>Terriglobales</taxon>
        <taxon>Acidobacteriaceae</taxon>
        <taxon>Acidisarcina</taxon>
    </lineage>
</organism>
<dbReference type="Pfam" id="PF00535">
    <property type="entry name" value="Glycos_transf_2"/>
    <property type="match status" value="1"/>
</dbReference>
<evidence type="ECO:0000259" key="2">
    <source>
        <dbReference type="Pfam" id="PF00535"/>
    </source>
</evidence>
<dbReference type="OrthoDB" id="9806525at2"/>
<sequence>MNIPGENYVPADSPSLQLSVIVPARNEEDCLGDCLRSLAGQSDPIFSLGAHWEILVVNDGSVDGTRQIAQSIPGVTVIDAGPLPKGWTGKANAVWIGAKLARGEWLLFTDADTIHEPGDLLRAMHEAEKAKVAMLSYSPRQIVNGFWQKAVMPLVFCELALAYPPEKISNPESRLAAANGQFVLIQREAYFSVGGHASVAESVLEDVDLARLVKRRKLGLRFRYAPDALSSRMYRSFSQMYEGWTKNLTLLFANSLALGAWRLLDLALLVGLPLIFFGFYQPTMLWWVLMALWARTLWRFYRRVARSNFPFGDCAMTIFGLPLFAWLLWRSWFHHTITKRVIWKGRSYAS</sequence>
<dbReference type="KEGG" id="abas:ACPOL_5619"/>
<dbReference type="PANTHER" id="PTHR43646:SF3">
    <property type="entry name" value="SLR1566 PROTEIN"/>
    <property type="match status" value="1"/>
</dbReference>
<dbReference type="AlphaFoldDB" id="A0A2Z5G7T1"/>
<accession>A0A2Z5G7T1</accession>
<dbReference type="PANTHER" id="PTHR43646">
    <property type="entry name" value="GLYCOSYLTRANSFERASE"/>
    <property type="match status" value="1"/>
</dbReference>
<keyword evidence="1" id="KW-0472">Membrane</keyword>
<dbReference type="GO" id="GO:0016740">
    <property type="term" value="F:transferase activity"/>
    <property type="evidence" value="ECO:0007669"/>
    <property type="project" value="UniProtKB-KW"/>
</dbReference>
<dbReference type="Proteomes" id="UP000253606">
    <property type="component" value="Chromosome"/>
</dbReference>
<protein>
    <submittedName>
        <fullName evidence="3">Putative glycosyltransferase family 2</fullName>
    </submittedName>
</protein>
<evidence type="ECO:0000313" key="3">
    <source>
        <dbReference type="EMBL" id="AXC14867.1"/>
    </source>
</evidence>
<feature type="transmembrane region" description="Helical" evidence="1">
    <location>
        <begin position="266"/>
        <end position="289"/>
    </location>
</feature>
<dbReference type="Gene3D" id="3.90.550.10">
    <property type="entry name" value="Spore Coat Polysaccharide Biosynthesis Protein SpsA, Chain A"/>
    <property type="match status" value="1"/>
</dbReference>